<keyword evidence="9" id="KW-0175">Coiled coil</keyword>
<gene>
    <name evidence="12" type="ORF">M430DRAFT_17953</name>
</gene>
<feature type="domain" description="MI" evidence="11">
    <location>
        <begin position="390"/>
        <end position="506"/>
    </location>
</feature>
<evidence type="ECO:0000256" key="10">
    <source>
        <dbReference type="SAM" id="MobiDB-lite"/>
    </source>
</evidence>
<feature type="region of interest" description="Disordered" evidence="10">
    <location>
        <begin position="1"/>
        <end position="56"/>
    </location>
</feature>
<feature type="compositionally biased region" description="Acidic residues" evidence="10">
    <location>
        <begin position="353"/>
        <end position="374"/>
    </location>
</feature>
<dbReference type="InterPro" id="IPR016024">
    <property type="entry name" value="ARM-type_fold"/>
</dbReference>
<keyword evidence="3" id="KW-0507">mRNA processing</keyword>
<feature type="coiled-coil region" evidence="9">
    <location>
        <begin position="1257"/>
        <end position="1284"/>
    </location>
</feature>
<proteinExistence type="inferred from homology"/>
<keyword evidence="5" id="KW-0508">mRNA splicing</keyword>
<reference evidence="12 13" key="1">
    <citation type="journal article" date="2018" name="New Phytol.">
        <title>Comparative genomics and transcriptomics depict ericoid mycorrhizal fungi as versatile saprotrophs and plant mutualists.</title>
        <authorList>
            <person name="Martino E."/>
            <person name="Morin E."/>
            <person name="Grelet G.A."/>
            <person name="Kuo A."/>
            <person name="Kohler A."/>
            <person name="Daghino S."/>
            <person name="Barry K.W."/>
            <person name="Cichocki N."/>
            <person name="Clum A."/>
            <person name="Dockter R.B."/>
            <person name="Hainaut M."/>
            <person name="Kuo R.C."/>
            <person name="LaButti K."/>
            <person name="Lindahl B.D."/>
            <person name="Lindquist E.A."/>
            <person name="Lipzen A."/>
            <person name="Khouja H.R."/>
            <person name="Magnuson J."/>
            <person name="Murat C."/>
            <person name="Ohm R.A."/>
            <person name="Singer S.W."/>
            <person name="Spatafora J.W."/>
            <person name="Wang M."/>
            <person name="Veneault-Fourrey C."/>
            <person name="Henrissat B."/>
            <person name="Grigoriev I.V."/>
            <person name="Martin F.M."/>
            <person name="Perotto S."/>
        </authorList>
    </citation>
    <scope>NUCLEOTIDE SEQUENCE [LARGE SCALE GENOMIC DNA]</scope>
    <source>
        <strain evidence="12 13">ATCC 22711</strain>
    </source>
</reference>
<dbReference type="FunFam" id="1.25.40.180:FF:000004">
    <property type="entry name" value="pre-mRNA-splicing factor CWC22 homolog"/>
    <property type="match status" value="1"/>
</dbReference>
<feature type="compositionally biased region" description="Polar residues" evidence="10">
    <location>
        <begin position="1243"/>
        <end position="1253"/>
    </location>
</feature>
<feature type="region of interest" description="Disordered" evidence="10">
    <location>
        <begin position="1189"/>
        <end position="1255"/>
    </location>
</feature>
<sequence>MEVENARPLGHHSEEQISTKSPRSPHHDRKENGASSRQSAPRSNGTAVAARTEEDKQAAAKAEYEKLLNMRSGGTYIPPARLRALQSQITDKTSKEYQRMAWEALKKSINGLINKVNVSNIKHIVPELFGENLVRGRGLFCRSIMKAQAASLPFTPIYAAMAAIVNTKLPKVGELLLKRLITQFKKGFKRNDKAVCLSATTFIAHLCNQQVANEVVAAQILLLLLNKPTDDSVEIAVGLTREVGQHLEEMSGPIALAVFDQFRNILHEADIDKRVQYMIEVLFQVRKDKYKDNPAIREELDLVEEEDQITHNIALDDEIDVEDGLNVFKYDPEWEENEEKYRRVKAEILGEGSGDEEDDEDDTDDSEEDEEEKEEAALEIKDQTNTDLVNLRRTIYLTIMSSIDPEECVHKLMKITLPPGQEPELPSMIIECCSQERTYSKFYGLIGERFARINRLWTDQFEQAFTKYYDTIHRYETNRLRNIARFFGHLLSSDAIGWHVLSVVHLNEEETTSSSRIFIKILFEDLAEGMGMQKLQNRLKDDILRPYFEGIFPHDNPRNIRFSINYFTSIKMGALTEEMREYLQNMPKPSLPAPPAADDDSGSESGSSVSSYSSYTGSSYSRSRSPSRTRALDGRRSPSLTPPRPSRGRDRRRGRSVVMDARARDESQSRQSSIKRPWDEDGTTSAEPGNSRPSALLPPVDPVSYQKSLIPRGFESGALSQSSYRRPDSRESEVKRAKVEGHDYNASSRRNIDVDGKTAPSSTHSKSPSQKSDSIYEKHPGTLKSPTFPLNGGTDAGGPTASRDGFNLCQRCRRLITQDRELTISSLSESCESCKNNPELAWVTQAAAAGLTKIAGTLRSGIPSDQRGLNREPERCCLGPTPCPPISRFGLKQTLDWILGSIDKVNQMADDFVKRVPAEALQSLDKDYPIYDKLQTYPTNIMERRLNGSLDDTTKAKVEVDGPTSDAKLHTRRGSLTTNSSAGEELQSISSQPDHYQARYSSDSQAPRASSMNPPSLNRHGSQVVNLPPPSSLNQSTINSYLPPIASPRSSDSALREHSAALQHELSIQKIAISSLQGEHDKLLLAFSRSQARVSALERKLAASDSEIITLTEEKLRLQTQAIDLERDISDLSRSRDEFRQAAVKEGSQYVEIVRKASRLEELRGEERRSWNRIKEDLERKIEALRSGASRNDEADGKGDATSAEEITNVTRVTENRCTDTPASSVDLPGDVKTEPGDEPQSVGPTSQPSDTRQGFIEDLKAEISRLRERSTQVENTLRAIRDDNRAMEGIFKTIEDRAKTTLED</sequence>
<feature type="compositionally biased region" description="Polar residues" evidence="10">
    <location>
        <begin position="33"/>
        <end position="46"/>
    </location>
</feature>
<dbReference type="Pfam" id="PF02854">
    <property type="entry name" value="MIF4G"/>
    <property type="match status" value="1"/>
</dbReference>
<organism evidence="12 13">
    <name type="scientific">Amorphotheca resinae ATCC 22711</name>
    <dbReference type="NCBI Taxonomy" id="857342"/>
    <lineage>
        <taxon>Eukaryota</taxon>
        <taxon>Fungi</taxon>
        <taxon>Dikarya</taxon>
        <taxon>Ascomycota</taxon>
        <taxon>Pezizomycotina</taxon>
        <taxon>Leotiomycetes</taxon>
        <taxon>Helotiales</taxon>
        <taxon>Amorphothecaceae</taxon>
        <taxon>Amorphotheca</taxon>
    </lineage>
</organism>
<dbReference type="Proteomes" id="UP000241818">
    <property type="component" value="Unassembled WGS sequence"/>
</dbReference>
<dbReference type="STRING" id="857342.A0A2T3B6M2"/>
<dbReference type="SUPFAM" id="SSF48371">
    <property type="entry name" value="ARM repeat"/>
    <property type="match status" value="1"/>
</dbReference>
<evidence type="ECO:0000256" key="2">
    <source>
        <dbReference type="ARBA" id="ARBA00006856"/>
    </source>
</evidence>
<keyword evidence="13" id="KW-1185">Reference proteome</keyword>
<dbReference type="GO" id="GO:0000398">
    <property type="term" value="P:mRNA splicing, via spliceosome"/>
    <property type="evidence" value="ECO:0007669"/>
    <property type="project" value="TreeGrafter"/>
</dbReference>
<feature type="region of interest" description="Disordered" evidence="10">
    <location>
        <begin position="945"/>
        <end position="1058"/>
    </location>
</feature>
<accession>A0A2T3B6M2</accession>
<keyword evidence="6" id="KW-0539">Nucleus</keyword>
<dbReference type="PANTHER" id="PTHR18034:SF3">
    <property type="entry name" value="PRE-MRNA-SPLICING FACTOR CWC22 HOMOLOG"/>
    <property type="match status" value="1"/>
</dbReference>
<evidence type="ECO:0000256" key="6">
    <source>
        <dbReference type="ARBA" id="ARBA00023242"/>
    </source>
</evidence>
<dbReference type="SMART" id="SM00543">
    <property type="entry name" value="MIF4G"/>
    <property type="match status" value="1"/>
</dbReference>
<feature type="compositionally biased region" description="Basic and acidic residues" evidence="10">
    <location>
        <begin position="725"/>
        <end position="743"/>
    </location>
</feature>
<dbReference type="InterPro" id="IPR050781">
    <property type="entry name" value="CWC22_splicing_factor"/>
</dbReference>
<dbReference type="PROSITE" id="PS51366">
    <property type="entry name" value="MI"/>
    <property type="match status" value="1"/>
</dbReference>
<dbReference type="EMBL" id="KZ679009">
    <property type="protein sequence ID" value="PSS22400.1"/>
    <property type="molecule type" value="Genomic_DNA"/>
</dbReference>
<evidence type="ECO:0000256" key="9">
    <source>
        <dbReference type="SAM" id="Coils"/>
    </source>
</evidence>
<dbReference type="PANTHER" id="PTHR18034">
    <property type="entry name" value="CELL CYCLE CONTROL PROTEIN CWF22-RELATED"/>
    <property type="match status" value="1"/>
</dbReference>
<evidence type="ECO:0000256" key="3">
    <source>
        <dbReference type="ARBA" id="ARBA00022664"/>
    </source>
</evidence>
<feature type="compositionally biased region" description="Low complexity" evidence="10">
    <location>
        <begin position="760"/>
        <end position="773"/>
    </location>
</feature>
<dbReference type="OrthoDB" id="3938623at2759"/>
<dbReference type="InterPro" id="IPR003891">
    <property type="entry name" value="Initiation_fac_eIF4g_MI"/>
</dbReference>
<name>A0A2T3B6M2_AMORE</name>
<comment type="similarity">
    <text evidence="2">Belongs to the CWC22 family.</text>
</comment>
<evidence type="ECO:0000256" key="7">
    <source>
        <dbReference type="ARBA" id="ARBA00040804"/>
    </source>
</evidence>
<dbReference type="Gene3D" id="1.25.40.180">
    <property type="match status" value="1"/>
</dbReference>
<feature type="region of interest" description="Disordered" evidence="10">
    <location>
        <begin position="585"/>
        <end position="803"/>
    </location>
</feature>
<dbReference type="InParanoid" id="A0A2T3B6M2"/>
<evidence type="ECO:0000256" key="8">
    <source>
        <dbReference type="ARBA" id="ARBA00069506"/>
    </source>
</evidence>
<evidence type="ECO:0000259" key="11">
    <source>
        <dbReference type="PROSITE" id="PS51366"/>
    </source>
</evidence>
<dbReference type="InterPro" id="IPR003890">
    <property type="entry name" value="MIF4G-like_typ-3"/>
</dbReference>
<dbReference type="GO" id="GO:0003723">
    <property type="term" value="F:RNA binding"/>
    <property type="evidence" value="ECO:0007669"/>
    <property type="project" value="InterPro"/>
</dbReference>
<evidence type="ECO:0000256" key="1">
    <source>
        <dbReference type="ARBA" id="ARBA00004123"/>
    </source>
</evidence>
<feature type="compositionally biased region" description="Polar residues" evidence="10">
    <location>
        <begin position="974"/>
        <end position="1025"/>
    </location>
</feature>
<comment type="subcellular location">
    <subcellularLocation>
        <location evidence="1">Nucleus</location>
    </subcellularLocation>
</comment>
<feature type="coiled-coil region" evidence="9">
    <location>
        <begin position="1094"/>
        <end position="1142"/>
    </location>
</feature>
<feature type="region of interest" description="Disordered" evidence="10">
    <location>
        <begin position="347"/>
        <end position="379"/>
    </location>
</feature>
<feature type="compositionally biased region" description="Low complexity" evidence="10">
    <location>
        <begin position="603"/>
        <end position="628"/>
    </location>
</feature>
<evidence type="ECO:0000313" key="13">
    <source>
        <dbReference type="Proteomes" id="UP000241818"/>
    </source>
</evidence>
<feature type="compositionally biased region" description="Basic and acidic residues" evidence="10">
    <location>
        <begin position="945"/>
        <end position="960"/>
    </location>
</feature>
<feature type="compositionally biased region" description="Polar residues" evidence="10">
    <location>
        <begin position="683"/>
        <end position="693"/>
    </location>
</feature>
<dbReference type="Pfam" id="PF02847">
    <property type="entry name" value="MA3"/>
    <property type="match status" value="1"/>
</dbReference>
<dbReference type="GeneID" id="36571849"/>
<evidence type="ECO:0000256" key="4">
    <source>
        <dbReference type="ARBA" id="ARBA00022728"/>
    </source>
</evidence>
<evidence type="ECO:0000256" key="5">
    <source>
        <dbReference type="ARBA" id="ARBA00023187"/>
    </source>
</evidence>
<protein>
    <recommendedName>
        <fullName evidence="7">Pre-mRNA-splicing factor CWC22</fullName>
    </recommendedName>
    <alternativeName>
        <fullName evidence="8">Pre-mRNA-splicing factor cwc22</fullName>
    </alternativeName>
</protein>
<dbReference type="GO" id="GO:0071013">
    <property type="term" value="C:catalytic step 2 spliceosome"/>
    <property type="evidence" value="ECO:0007669"/>
    <property type="project" value="TreeGrafter"/>
</dbReference>
<keyword evidence="4" id="KW-0747">Spliceosome</keyword>
<dbReference type="SMART" id="SM00544">
    <property type="entry name" value="MA3"/>
    <property type="match status" value="1"/>
</dbReference>
<dbReference type="RefSeq" id="XP_024722555.1">
    <property type="nucleotide sequence ID" value="XM_024863768.1"/>
</dbReference>
<evidence type="ECO:0000313" key="12">
    <source>
        <dbReference type="EMBL" id="PSS22400.1"/>
    </source>
</evidence>